<dbReference type="PROSITE" id="PS00608">
    <property type="entry name" value="GLYCOSYL_HYDROL_F2_2"/>
    <property type="match status" value="1"/>
</dbReference>
<dbReference type="GO" id="GO:0004566">
    <property type="term" value="F:beta-glucuronidase activity"/>
    <property type="evidence" value="ECO:0007669"/>
    <property type="project" value="TreeGrafter"/>
</dbReference>
<reference evidence="3" key="1">
    <citation type="submission" date="2021-06" db="EMBL/GenBank/DDBJ databases">
        <authorList>
            <person name="Hodson N. C."/>
            <person name="Mongue J. A."/>
            <person name="Jaron S. K."/>
        </authorList>
    </citation>
    <scope>NUCLEOTIDE SEQUENCE</scope>
</reference>
<evidence type="ECO:0000313" key="3">
    <source>
        <dbReference type="EMBL" id="CAG7834531.1"/>
    </source>
</evidence>
<accession>A0A8J2M7P3</accession>
<organism evidence="3 4">
    <name type="scientific">Allacma fusca</name>
    <dbReference type="NCBI Taxonomy" id="39272"/>
    <lineage>
        <taxon>Eukaryota</taxon>
        <taxon>Metazoa</taxon>
        <taxon>Ecdysozoa</taxon>
        <taxon>Arthropoda</taxon>
        <taxon>Hexapoda</taxon>
        <taxon>Collembola</taxon>
        <taxon>Symphypleona</taxon>
        <taxon>Sminthuridae</taxon>
        <taxon>Allacma</taxon>
    </lineage>
</organism>
<dbReference type="OrthoDB" id="6959026at2759"/>
<comment type="similarity">
    <text evidence="1">Belongs to the glycosyl hydrolase 2 family.</text>
</comment>
<dbReference type="PANTHER" id="PTHR10066">
    <property type="entry name" value="BETA-GLUCURONIDASE"/>
    <property type="match status" value="1"/>
</dbReference>
<evidence type="ECO:0000259" key="2">
    <source>
        <dbReference type="Pfam" id="PF02836"/>
    </source>
</evidence>
<dbReference type="Pfam" id="PF02836">
    <property type="entry name" value="Glyco_hydro_2_C"/>
    <property type="match status" value="1"/>
</dbReference>
<dbReference type="EMBL" id="CAJVCH010570274">
    <property type="protein sequence ID" value="CAG7834531.1"/>
    <property type="molecule type" value="Genomic_DNA"/>
</dbReference>
<dbReference type="GO" id="GO:0030246">
    <property type="term" value="F:carbohydrate binding"/>
    <property type="evidence" value="ECO:0007669"/>
    <property type="project" value="TreeGrafter"/>
</dbReference>
<dbReference type="PANTHER" id="PTHR10066:SF67">
    <property type="entry name" value="BETA-GLUCURONIDASE"/>
    <property type="match status" value="1"/>
</dbReference>
<dbReference type="GO" id="GO:0005615">
    <property type="term" value="C:extracellular space"/>
    <property type="evidence" value="ECO:0007669"/>
    <property type="project" value="TreeGrafter"/>
</dbReference>
<dbReference type="GO" id="GO:0019391">
    <property type="term" value="P:glucuronoside catabolic process"/>
    <property type="evidence" value="ECO:0007669"/>
    <property type="project" value="TreeGrafter"/>
</dbReference>
<evidence type="ECO:0000313" key="4">
    <source>
        <dbReference type="Proteomes" id="UP000708208"/>
    </source>
</evidence>
<evidence type="ECO:0000256" key="1">
    <source>
        <dbReference type="ARBA" id="ARBA00007401"/>
    </source>
</evidence>
<comment type="caution">
    <text evidence="3">The sequence shown here is derived from an EMBL/GenBank/DDBJ whole genome shotgun (WGS) entry which is preliminary data.</text>
</comment>
<dbReference type="GO" id="GO:0005975">
    <property type="term" value="P:carbohydrate metabolic process"/>
    <property type="evidence" value="ECO:0007669"/>
    <property type="project" value="InterPro"/>
</dbReference>
<protein>
    <recommendedName>
        <fullName evidence="2">Glycoside hydrolase family 2 catalytic domain-containing protein</fullName>
    </recommendedName>
</protein>
<name>A0A8J2M7P3_9HEXA</name>
<gene>
    <name evidence="3" type="ORF">AFUS01_LOCUS44029</name>
</gene>
<sequence length="249" mass="29256">YFESRLLANHKQQMKELIQRDKNRASVVMWSVSNEPKSDKNESESYFKEVINYTRELDSKHKRPITLVTDKGTGDKSAPFVDILSINRYFSWYSDPGHTEVIRESMILDVENWVKTHNKPVLITEYGADTIPGLHQSPEYSPEYVFTEEYQTKFMKEHFKAFDYLRANSSFIGEHIWNFADFMTAQGITRILGNRKGIFTRERQPKASAHLLRYRFHLLASETDSYPIPQDLIENVPVYKKAVRTHDEH</sequence>
<dbReference type="Proteomes" id="UP000708208">
    <property type="component" value="Unassembled WGS sequence"/>
</dbReference>
<feature type="non-terminal residue" evidence="3">
    <location>
        <position position="1"/>
    </location>
</feature>
<dbReference type="InterPro" id="IPR006103">
    <property type="entry name" value="Glyco_hydro_2_cat"/>
</dbReference>
<dbReference type="InterPro" id="IPR023232">
    <property type="entry name" value="Glyco_hydro_2_AS"/>
</dbReference>
<dbReference type="AlphaFoldDB" id="A0A8J2M7P3"/>
<feature type="domain" description="Glycoside hydrolase family 2 catalytic" evidence="2">
    <location>
        <begin position="5"/>
        <end position="218"/>
    </location>
</feature>
<keyword evidence="4" id="KW-1185">Reference proteome</keyword>
<proteinExistence type="inferred from homology"/>